<gene>
    <name evidence="2" type="ORF">EZS28_045592</name>
</gene>
<feature type="non-terminal residue" evidence="2">
    <location>
        <position position="1"/>
    </location>
</feature>
<evidence type="ECO:0000256" key="1">
    <source>
        <dbReference type="SAM" id="SignalP"/>
    </source>
</evidence>
<evidence type="ECO:0000313" key="2">
    <source>
        <dbReference type="EMBL" id="KAA6358881.1"/>
    </source>
</evidence>
<dbReference type="Proteomes" id="UP000324800">
    <property type="component" value="Unassembled WGS sequence"/>
</dbReference>
<protein>
    <submittedName>
        <fullName evidence="2">Uncharacterized protein</fullName>
    </submittedName>
</protein>
<evidence type="ECO:0000313" key="3">
    <source>
        <dbReference type="Proteomes" id="UP000324800"/>
    </source>
</evidence>
<comment type="caution">
    <text evidence="2">The sequence shown here is derived from an EMBL/GenBank/DDBJ whole genome shotgun (WGS) entry which is preliminary data.</text>
</comment>
<sequence>NKMKESPTRIGASGLQAAHAQLVVLLSLQLISPSNGVLNDSYVIRSTQKWKGLEHLSQNRSLVFKIFCVSVDYLRYFHDLTRWGKQYMGRNRF</sequence>
<dbReference type="AlphaFoldDB" id="A0A5J4TN89"/>
<organism evidence="2 3">
    <name type="scientific">Streblomastix strix</name>
    <dbReference type="NCBI Taxonomy" id="222440"/>
    <lineage>
        <taxon>Eukaryota</taxon>
        <taxon>Metamonada</taxon>
        <taxon>Preaxostyla</taxon>
        <taxon>Oxymonadida</taxon>
        <taxon>Streblomastigidae</taxon>
        <taxon>Streblomastix</taxon>
    </lineage>
</organism>
<proteinExistence type="predicted"/>
<dbReference type="EMBL" id="SNRW01029222">
    <property type="protein sequence ID" value="KAA6358881.1"/>
    <property type="molecule type" value="Genomic_DNA"/>
</dbReference>
<accession>A0A5J4TN89</accession>
<feature type="signal peptide" evidence="1">
    <location>
        <begin position="1"/>
        <end position="36"/>
    </location>
</feature>
<name>A0A5J4TN89_9EUKA</name>
<feature type="chain" id="PRO_5023885505" evidence="1">
    <location>
        <begin position="37"/>
        <end position="93"/>
    </location>
</feature>
<reference evidence="2 3" key="1">
    <citation type="submission" date="2019-03" db="EMBL/GenBank/DDBJ databases">
        <title>Single cell metagenomics reveals metabolic interactions within the superorganism composed of flagellate Streblomastix strix and complex community of Bacteroidetes bacteria on its surface.</title>
        <authorList>
            <person name="Treitli S.C."/>
            <person name="Kolisko M."/>
            <person name="Husnik F."/>
            <person name="Keeling P."/>
            <person name="Hampl V."/>
        </authorList>
    </citation>
    <scope>NUCLEOTIDE SEQUENCE [LARGE SCALE GENOMIC DNA]</scope>
    <source>
        <strain evidence="2">ST1C</strain>
    </source>
</reference>
<keyword evidence="1" id="KW-0732">Signal</keyword>